<comment type="similarity">
    <text evidence="2">Belongs to the DIM1 family.</text>
</comment>
<protein>
    <recommendedName>
        <fullName evidence="8">Dynamin N-terminal domain-containing protein</fullName>
    </recommendedName>
</protein>
<dbReference type="GO" id="GO:0005741">
    <property type="term" value="C:mitochondrial outer membrane"/>
    <property type="evidence" value="ECO:0007669"/>
    <property type="project" value="TreeGrafter"/>
</dbReference>
<evidence type="ECO:0000256" key="6">
    <source>
        <dbReference type="ARBA" id="ARBA00023136"/>
    </source>
</evidence>
<dbReference type="GO" id="GO:0005525">
    <property type="term" value="F:GTP binding"/>
    <property type="evidence" value="ECO:0007669"/>
    <property type="project" value="UniProtKB-KW"/>
</dbReference>
<dbReference type="Pfam" id="PF00350">
    <property type="entry name" value="Dynamin_N"/>
    <property type="match status" value="1"/>
</dbReference>
<dbReference type="GO" id="GO:0000398">
    <property type="term" value="P:mRNA splicing, via spliceosome"/>
    <property type="evidence" value="ECO:0007669"/>
    <property type="project" value="InterPro"/>
</dbReference>
<dbReference type="Pfam" id="PF02966">
    <property type="entry name" value="DIM1"/>
    <property type="match status" value="1"/>
</dbReference>
<dbReference type="GO" id="GO:0051646">
    <property type="term" value="P:mitochondrion localization"/>
    <property type="evidence" value="ECO:0007669"/>
    <property type="project" value="TreeGrafter"/>
</dbReference>
<dbReference type="SMART" id="SM01410">
    <property type="entry name" value="DIM1"/>
    <property type="match status" value="1"/>
</dbReference>
<keyword evidence="4" id="KW-0378">Hydrolase</keyword>
<evidence type="ECO:0000256" key="2">
    <source>
        <dbReference type="ARBA" id="ARBA00008241"/>
    </source>
</evidence>
<dbReference type="InterPro" id="IPR027417">
    <property type="entry name" value="P-loop_NTPase"/>
</dbReference>
<dbReference type="Gene3D" id="3.40.50.300">
    <property type="entry name" value="P-loop containing nucleotide triphosphate hydrolases"/>
    <property type="match status" value="1"/>
</dbReference>
<keyword evidence="7" id="KW-1133">Transmembrane helix</keyword>
<evidence type="ECO:0000256" key="5">
    <source>
        <dbReference type="ARBA" id="ARBA00023134"/>
    </source>
</evidence>
<dbReference type="InParanoid" id="A0A1X7TY29"/>
<dbReference type="OrthoDB" id="6256226at2759"/>
<accession>A0A1X7TY29</accession>
<evidence type="ECO:0000256" key="3">
    <source>
        <dbReference type="ARBA" id="ARBA00022741"/>
    </source>
</evidence>
<sequence>MGISSSRCYLVEVDELKKKIQELHVGALRKIDDSHKKHVKGGVTCINDERLQLFLHQIENKMLLVAVVGEGSCGKSTLINAFLRDKILTSGIGKVTCFRIFIGHDPNVHKTPCPNFPKGYCNKCPYLVKGIDQRKDIFCRGAKDIASKIAENNKLDEKDQIDLVLYTYIPLFESLDTSTLHFTPYLVDYPGVEDLKDYVQFRIVSAMIYVENYERLLQNEKKIKEHLHCKPEDASKFFTVSHFDKYYTSHADEENPGTEETKAIVARNIELVKREEVFPVCGKWALRAHLAMKYKERDEISCDAVKEACILCKKVQPKSTLSDSIVEKASHILNVSAFEELEKKLKCSIDQTDFQQWNITVYQQCCALLEGPIQAGDNALQIIESKIKSSRKNKREILVKIQTLETMEEAVKKCTLEELELDSHPNLTNFLTKRIHKKIEGRLKSFYTSCIDSVKSGNYTFGQFMGDRNVFIEQDLSIVIMEELNKEAKKHIEAVKSRLREKYNGLARHILGDDPHSTAFDVEVEAQEVNSCFTGEPSEGIKGFVSYKARVKKWWNIGWGIASGVSGFGLPGILVTMGLAVLSTPVLISSAAIVAGLGGSALLIKKGFNSTDQNTELSEDEVKQLCDKTNSGIKNSATTIRQEFEKAVTSTLSEYNESLKAEYDSKWKPKLKEDFDKLAKNQELVSNMAVIYTVDSESVPVYMQYFDIVMIPSTVFFFNGQHMKVDW</sequence>
<dbReference type="EnsemblMetazoa" id="Aqu2.1.20148_001">
    <property type="protein sequence ID" value="Aqu2.1.20148_001"/>
    <property type="gene ID" value="Aqu2.1.20148"/>
</dbReference>
<dbReference type="PANTHER" id="PTHR10465:SF0">
    <property type="entry name" value="SARCALUMENIN"/>
    <property type="match status" value="1"/>
</dbReference>
<dbReference type="GO" id="GO:0003924">
    <property type="term" value="F:GTPase activity"/>
    <property type="evidence" value="ECO:0007669"/>
    <property type="project" value="InterPro"/>
</dbReference>
<dbReference type="InterPro" id="IPR045063">
    <property type="entry name" value="Dynamin_N"/>
</dbReference>
<evidence type="ECO:0000256" key="1">
    <source>
        <dbReference type="ARBA" id="ARBA00004370"/>
    </source>
</evidence>
<dbReference type="GO" id="GO:0046540">
    <property type="term" value="C:U4/U6 x U5 tri-snRNP complex"/>
    <property type="evidence" value="ECO:0007669"/>
    <property type="project" value="InterPro"/>
</dbReference>
<evidence type="ECO:0000313" key="9">
    <source>
        <dbReference type="EnsemblMetazoa" id="Aqu2.1.20148_001"/>
    </source>
</evidence>
<dbReference type="AlphaFoldDB" id="A0A1X7TY29"/>
<keyword evidence="6 7" id="KW-0472">Membrane</keyword>
<dbReference type="GO" id="GO:0008053">
    <property type="term" value="P:mitochondrial fusion"/>
    <property type="evidence" value="ECO:0007669"/>
    <property type="project" value="TreeGrafter"/>
</dbReference>
<dbReference type="InterPro" id="IPR036249">
    <property type="entry name" value="Thioredoxin-like_sf"/>
</dbReference>
<keyword evidence="3" id="KW-0547">Nucleotide-binding</keyword>
<evidence type="ECO:0000256" key="7">
    <source>
        <dbReference type="SAM" id="Phobius"/>
    </source>
</evidence>
<reference evidence="9" key="1">
    <citation type="submission" date="2017-05" db="UniProtKB">
        <authorList>
            <consortium name="EnsemblMetazoa"/>
        </authorList>
    </citation>
    <scope>IDENTIFICATION</scope>
</reference>
<evidence type="ECO:0000256" key="4">
    <source>
        <dbReference type="ARBA" id="ARBA00022801"/>
    </source>
</evidence>
<dbReference type="SUPFAM" id="SSF52833">
    <property type="entry name" value="Thioredoxin-like"/>
    <property type="match status" value="1"/>
</dbReference>
<organism evidence="9">
    <name type="scientific">Amphimedon queenslandica</name>
    <name type="common">Sponge</name>
    <dbReference type="NCBI Taxonomy" id="400682"/>
    <lineage>
        <taxon>Eukaryota</taxon>
        <taxon>Metazoa</taxon>
        <taxon>Porifera</taxon>
        <taxon>Demospongiae</taxon>
        <taxon>Heteroscleromorpha</taxon>
        <taxon>Haplosclerida</taxon>
        <taxon>Niphatidae</taxon>
        <taxon>Amphimedon</taxon>
    </lineage>
</organism>
<keyword evidence="5" id="KW-0342">GTP-binding</keyword>
<dbReference type="STRING" id="400682.A0A1X7TY29"/>
<feature type="transmembrane region" description="Helical" evidence="7">
    <location>
        <begin position="586"/>
        <end position="604"/>
    </location>
</feature>
<dbReference type="Gene3D" id="3.40.30.10">
    <property type="entry name" value="Glutaredoxin"/>
    <property type="match status" value="1"/>
</dbReference>
<proteinExistence type="inferred from homology"/>
<name>A0A1X7TY29_AMPQE</name>
<evidence type="ECO:0000259" key="8">
    <source>
        <dbReference type="Pfam" id="PF00350"/>
    </source>
</evidence>
<keyword evidence="7" id="KW-0812">Transmembrane</keyword>
<dbReference type="InterPro" id="IPR004123">
    <property type="entry name" value="Dim1"/>
</dbReference>
<dbReference type="SUPFAM" id="SSF52540">
    <property type="entry name" value="P-loop containing nucleoside triphosphate hydrolases"/>
    <property type="match status" value="1"/>
</dbReference>
<comment type="subcellular location">
    <subcellularLocation>
        <location evidence="1">Membrane</location>
    </subcellularLocation>
</comment>
<feature type="transmembrane region" description="Helical" evidence="7">
    <location>
        <begin position="557"/>
        <end position="580"/>
    </location>
</feature>
<dbReference type="PANTHER" id="PTHR10465">
    <property type="entry name" value="TRANSMEMBRANE GTPASE FZO1"/>
    <property type="match status" value="1"/>
</dbReference>
<feature type="domain" description="Dynamin N-terminal" evidence="8">
    <location>
        <begin position="65"/>
        <end position="196"/>
    </location>
</feature>
<dbReference type="InterPro" id="IPR027094">
    <property type="entry name" value="Mitofusin_fam"/>
</dbReference>